<keyword evidence="11" id="KW-1185">Reference proteome</keyword>
<evidence type="ECO:0000256" key="4">
    <source>
        <dbReference type="ARBA" id="ARBA00022980"/>
    </source>
</evidence>
<evidence type="ECO:0000313" key="10">
    <source>
        <dbReference type="Proteomes" id="UP000095284"/>
    </source>
</evidence>
<evidence type="ECO:0000256" key="5">
    <source>
        <dbReference type="ARBA" id="ARBA00023128"/>
    </source>
</evidence>
<dbReference type="EMBL" id="CAJFCV020000001">
    <property type="protein sequence ID" value="CAG9089601.1"/>
    <property type="molecule type" value="Genomic_DNA"/>
</dbReference>
<keyword evidence="3" id="KW-0809">Transit peptide</keyword>
<comment type="subcellular location">
    <subcellularLocation>
        <location evidence="1">Mitochondrion</location>
    </subcellularLocation>
</comment>
<keyword evidence="6" id="KW-0687">Ribonucleoprotein</keyword>
<dbReference type="Proteomes" id="UP000095284">
    <property type="component" value="Unplaced"/>
</dbReference>
<comment type="similarity">
    <text evidence="2">Belongs to the mitochondrion-specific ribosomal protein mS29 family.</text>
</comment>
<dbReference type="WBParaSite" id="BXY_0934200.1">
    <property type="protein sequence ID" value="BXY_0934200.1"/>
    <property type="gene ID" value="BXY_0934200"/>
</dbReference>
<reference evidence="9" key="2">
    <citation type="submission" date="2020-08" db="EMBL/GenBank/DDBJ databases">
        <authorList>
            <person name="Kikuchi T."/>
        </authorList>
    </citation>
    <scope>NUCLEOTIDE SEQUENCE</scope>
    <source>
        <strain evidence="8">Ka4C1</strain>
    </source>
</reference>
<dbReference type="OrthoDB" id="274828at2759"/>
<dbReference type="AlphaFoldDB" id="A0A1I7S8J9"/>
<evidence type="ECO:0000313" key="8">
    <source>
        <dbReference type="EMBL" id="CAD5212002.1"/>
    </source>
</evidence>
<evidence type="ECO:0000313" key="11">
    <source>
        <dbReference type="Proteomes" id="UP000659654"/>
    </source>
</evidence>
<dbReference type="EMBL" id="CAJFDI010000001">
    <property type="protein sequence ID" value="CAD5212002.1"/>
    <property type="molecule type" value="Genomic_DNA"/>
</dbReference>
<evidence type="ECO:0000256" key="7">
    <source>
        <dbReference type="ARBA" id="ARBA00035140"/>
    </source>
</evidence>
<name>A0A1I7S8J9_BURXY</name>
<dbReference type="GO" id="GO:0006915">
    <property type="term" value="P:apoptotic process"/>
    <property type="evidence" value="ECO:0007669"/>
    <property type="project" value="InterPro"/>
</dbReference>
<gene>
    <name evidence="8" type="ORF">BXYJ_LOCUS2701</name>
</gene>
<dbReference type="PANTHER" id="PTHR12810">
    <property type="entry name" value="MITOCHONDRIAL 28S RIBOSOMAL PROTEIN S29"/>
    <property type="match status" value="1"/>
</dbReference>
<evidence type="ECO:0000313" key="9">
    <source>
        <dbReference type="EMBL" id="CAG9089601.1"/>
    </source>
</evidence>
<dbReference type="Proteomes" id="UP000659654">
    <property type="component" value="Unassembled WGS sequence"/>
</dbReference>
<evidence type="ECO:0000256" key="1">
    <source>
        <dbReference type="ARBA" id="ARBA00004173"/>
    </source>
</evidence>
<protein>
    <recommendedName>
        <fullName evidence="7">Small ribosomal subunit protein mS29</fullName>
    </recommendedName>
</protein>
<accession>A0A1I7S8J9</accession>
<dbReference type="InterPro" id="IPR008092">
    <property type="entry name" value="Ribosomal_mS29_met"/>
</dbReference>
<dbReference type="GO" id="GO:0003735">
    <property type="term" value="F:structural constituent of ribosome"/>
    <property type="evidence" value="ECO:0007669"/>
    <property type="project" value="TreeGrafter"/>
</dbReference>
<dbReference type="Proteomes" id="UP000582659">
    <property type="component" value="Unassembled WGS sequence"/>
</dbReference>
<dbReference type="GO" id="GO:0005763">
    <property type="term" value="C:mitochondrial small ribosomal subunit"/>
    <property type="evidence" value="ECO:0007669"/>
    <property type="project" value="TreeGrafter"/>
</dbReference>
<evidence type="ECO:0000256" key="6">
    <source>
        <dbReference type="ARBA" id="ARBA00023274"/>
    </source>
</evidence>
<dbReference type="eggNOG" id="KOG3928">
    <property type="taxonomic scope" value="Eukaryota"/>
</dbReference>
<dbReference type="Pfam" id="PF10236">
    <property type="entry name" value="DAP3"/>
    <property type="match status" value="1"/>
</dbReference>
<evidence type="ECO:0000256" key="2">
    <source>
        <dbReference type="ARBA" id="ARBA00009863"/>
    </source>
</evidence>
<proteinExistence type="inferred from homology"/>
<evidence type="ECO:0000313" key="12">
    <source>
        <dbReference type="WBParaSite" id="BXY_0934200.1"/>
    </source>
</evidence>
<organism evidence="10 12">
    <name type="scientific">Bursaphelenchus xylophilus</name>
    <name type="common">Pinewood nematode worm</name>
    <name type="synonym">Aphelenchoides xylophilus</name>
    <dbReference type="NCBI Taxonomy" id="6326"/>
    <lineage>
        <taxon>Eukaryota</taxon>
        <taxon>Metazoa</taxon>
        <taxon>Ecdysozoa</taxon>
        <taxon>Nematoda</taxon>
        <taxon>Chromadorea</taxon>
        <taxon>Rhabditida</taxon>
        <taxon>Tylenchina</taxon>
        <taxon>Tylenchomorpha</taxon>
        <taxon>Aphelenchoidea</taxon>
        <taxon>Aphelenchoididae</taxon>
        <taxon>Bursaphelenchus</taxon>
    </lineage>
</organism>
<sequence>MRAIRLLRPRTVHALRQYNTCSSNHPIEFTNEQIGRLYTVESDATKALKQKETLPKPYAAQLDTLQECTWLCRAPLVEAVHCLKAVRPTFPSIRMVLWGQMGTGKTITLNQLVHAAFQQKWVVWQVPRVLTWTRVIRDIQVNAIRKHRIDTPEHAVNFLTLFKSQNQHIWQTLGELKTERQYEWSNVERTPQGSALTDVVEMGILAPFSACDCVGVLGRELRRHATEGKMKLLVAVDQANSLYGNRTMIKKSDFTKALPEEVSLVVHMRRFFEKNWTNGACVLVADKAEFSKIKENLDFPLNTPLELFREEGFEAIDPFIPIETTHYTKAEADALYQYYLEKKWISSAKGRTDEAREQMYYLSGSNPYLYERLCAFN</sequence>
<dbReference type="InterPro" id="IPR019368">
    <property type="entry name" value="Ribosomal_mS29"/>
</dbReference>
<dbReference type="PANTHER" id="PTHR12810:SF0">
    <property type="entry name" value="SMALL RIBOSOMAL SUBUNIT PROTEIN MS29"/>
    <property type="match status" value="1"/>
</dbReference>
<dbReference type="PRINTS" id="PR01716">
    <property type="entry name" value="DEATHASSOCP3"/>
</dbReference>
<keyword evidence="4" id="KW-0689">Ribosomal protein</keyword>
<reference evidence="12" key="1">
    <citation type="submission" date="2016-11" db="UniProtKB">
        <authorList>
            <consortium name="WormBaseParasite"/>
        </authorList>
    </citation>
    <scope>IDENTIFICATION</scope>
</reference>
<evidence type="ECO:0000256" key="3">
    <source>
        <dbReference type="ARBA" id="ARBA00022946"/>
    </source>
</evidence>
<dbReference type="SMR" id="A0A1I7S8J9"/>
<keyword evidence="5" id="KW-0496">Mitochondrion</keyword>